<dbReference type="AlphaFoldDB" id="A0A1B7LHE5"/>
<evidence type="ECO:0000313" key="3">
    <source>
        <dbReference type="Proteomes" id="UP000078532"/>
    </source>
</evidence>
<dbReference type="OrthoDB" id="9800356at2"/>
<dbReference type="InterPro" id="IPR010766">
    <property type="entry name" value="DRTGG"/>
</dbReference>
<gene>
    <name evidence="2" type="ORF">A6M21_17165</name>
</gene>
<dbReference type="EMBL" id="LYVF01000051">
    <property type="protein sequence ID" value="OAT85718.1"/>
    <property type="molecule type" value="Genomic_DNA"/>
</dbReference>
<comment type="caution">
    <text evidence="2">The sequence shown here is derived from an EMBL/GenBank/DDBJ whole genome shotgun (WGS) entry which is preliminary data.</text>
</comment>
<sequence>MVTTVSWDELCRELELTLHTSRLTLCRRISGAYCGDLLSDVLAHARPGSLWITIQKHRNVIAVSSLAGLSGVIVTGGREPNPDTLESAEKELLPVFSTPLDNFTAAGRLFGLLARDGKT</sequence>
<accession>A0A1B7LHE5</accession>
<feature type="domain" description="DRTGG" evidence="1">
    <location>
        <begin position="36"/>
        <end position="109"/>
    </location>
</feature>
<protein>
    <recommendedName>
        <fullName evidence="1">DRTGG domain-containing protein</fullName>
    </recommendedName>
</protein>
<dbReference type="Pfam" id="PF07085">
    <property type="entry name" value="DRTGG"/>
    <property type="match status" value="1"/>
</dbReference>
<dbReference type="InterPro" id="IPR028979">
    <property type="entry name" value="Ser_kin/Pase_Hpr-like_N_sf"/>
</dbReference>
<name>A0A1B7LHE5_9FIRM</name>
<dbReference type="RefSeq" id="WP_066666691.1">
    <property type="nucleotide sequence ID" value="NZ_LYVF01000051.1"/>
</dbReference>
<evidence type="ECO:0000259" key="1">
    <source>
        <dbReference type="Pfam" id="PF07085"/>
    </source>
</evidence>
<organism evidence="2 3">
    <name type="scientific">Desulfotomaculum copahuensis</name>
    <dbReference type="NCBI Taxonomy" id="1838280"/>
    <lineage>
        <taxon>Bacteria</taxon>
        <taxon>Bacillati</taxon>
        <taxon>Bacillota</taxon>
        <taxon>Clostridia</taxon>
        <taxon>Eubacteriales</taxon>
        <taxon>Desulfotomaculaceae</taxon>
        <taxon>Desulfotomaculum</taxon>
    </lineage>
</organism>
<proteinExistence type="predicted"/>
<evidence type="ECO:0000313" key="2">
    <source>
        <dbReference type="EMBL" id="OAT85718.1"/>
    </source>
</evidence>
<dbReference type="STRING" id="1838280.A6M21_17165"/>
<dbReference type="SUPFAM" id="SSF75138">
    <property type="entry name" value="HprK N-terminal domain-like"/>
    <property type="match status" value="1"/>
</dbReference>
<keyword evidence="3" id="KW-1185">Reference proteome</keyword>
<dbReference type="Gene3D" id="3.40.1390.20">
    <property type="entry name" value="HprK N-terminal domain-like"/>
    <property type="match status" value="1"/>
</dbReference>
<reference evidence="2 3" key="1">
    <citation type="submission" date="2016-04" db="EMBL/GenBank/DDBJ databases">
        <authorList>
            <person name="Evans L.H."/>
            <person name="Alamgir A."/>
            <person name="Owens N."/>
            <person name="Weber N.D."/>
            <person name="Virtaneva K."/>
            <person name="Barbian K."/>
            <person name="Babar A."/>
            <person name="Rosenke K."/>
        </authorList>
    </citation>
    <scope>NUCLEOTIDE SEQUENCE [LARGE SCALE GENOMIC DNA]</scope>
    <source>
        <strain evidence="2 3">LMa1</strain>
    </source>
</reference>
<dbReference type="Proteomes" id="UP000078532">
    <property type="component" value="Unassembled WGS sequence"/>
</dbReference>